<dbReference type="RefSeq" id="WP_096862832.1">
    <property type="nucleotide sequence ID" value="NZ_CP023668.1"/>
</dbReference>
<evidence type="ECO:0000256" key="11">
    <source>
        <dbReference type="ARBA" id="ARBA00048594"/>
    </source>
</evidence>
<evidence type="ECO:0000256" key="6">
    <source>
        <dbReference type="ARBA" id="ARBA00022679"/>
    </source>
</evidence>
<dbReference type="AlphaFoldDB" id="A0A291IS17"/>
<comment type="function">
    <text evidence="1 12">Essential for recycling GMP and indirectly, cGMP.</text>
</comment>
<comment type="catalytic activity">
    <reaction evidence="11 12">
        <text>GMP + ATP = GDP + ADP</text>
        <dbReference type="Rhea" id="RHEA:20780"/>
        <dbReference type="ChEBI" id="CHEBI:30616"/>
        <dbReference type="ChEBI" id="CHEBI:58115"/>
        <dbReference type="ChEBI" id="CHEBI:58189"/>
        <dbReference type="ChEBI" id="CHEBI:456216"/>
        <dbReference type="EC" id="2.7.4.8"/>
    </reaction>
</comment>
<dbReference type="InterPro" id="IPR027417">
    <property type="entry name" value="P-loop_NTPase"/>
</dbReference>
<evidence type="ECO:0000256" key="4">
    <source>
        <dbReference type="ARBA" id="ARBA00012961"/>
    </source>
</evidence>
<accession>A0A291IS17</accession>
<dbReference type="InterPro" id="IPR008144">
    <property type="entry name" value="Guanylate_kin-like_dom"/>
</dbReference>
<keyword evidence="12" id="KW-0963">Cytoplasm</keyword>
<keyword evidence="6 12" id="KW-0808">Transferase</keyword>
<dbReference type="Gene3D" id="3.30.63.10">
    <property type="entry name" value="Guanylate Kinase phosphate binding domain"/>
    <property type="match status" value="1"/>
</dbReference>
<feature type="binding site" evidence="12">
    <location>
        <begin position="15"/>
        <end position="22"/>
    </location>
    <ligand>
        <name>ATP</name>
        <dbReference type="ChEBI" id="CHEBI:30616"/>
    </ligand>
</feature>
<dbReference type="SUPFAM" id="SSF52540">
    <property type="entry name" value="P-loop containing nucleoside triphosphate hydrolases"/>
    <property type="match status" value="1"/>
</dbReference>
<keyword evidence="9 12" id="KW-0067">ATP-binding</keyword>
<dbReference type="NCBIfam" id="TIGR03263">
    <property type="entry name" value="guanyl_kin"/>
    <property type="match status" value="1"/>
</dbReference>
<evidence type="ECO:0000313" key="13">
    <source>
        <dbReference type="EMBL" id="ATG97544.1"/>
    </source>
</evidence>
<sequence>MSQQEKKGKIVVISGPSGVGKGTINSRLFEDPKLRLVYSVSMTTRKPRPGEVNGVNYFFASPEEFEQAVEKNELIEHANFIGNSYGTPRKPVIEQIHNGKNVVLEIEVEGATQVIKKEKNVLSIFLMPPSFYDLQSRIMSRGTEPDNIIKERLTKSLMEIPLKDNYQYVVVNDTVDNSVAKIKDILIKERLTDYHEISGYEKLIKDVREIIDKDYRLFVEILKENLDKLAPEYQKAFANGDIPASLTQVLGEKIYRYILEYGQFSDLTNYKKVQVLVNTAILNIDFFGVKNDESKKF</sequence>
<dbReference type="CDD" id="cd00071">
    <property type="entry name" value="GMPK"/>
    <property type="match status" value="1"/>
</dbReference>
<dbReference type="Proteomes" id="UP000232227">
    <property type="component" value="Chromosome"/>
</dbReference>
<dbReference type="GO" id="GO:0004385">
    <property type="term" value="F:GMP kinase activity"/>
    <property type="evidence" value="ECO:0007669"/>
    <property type="project" value="UniProtKB-UniRule"/>
</dbReference>
<dbReference type="GO" id="GO:0005524">
    <property type="term" value="F:ATP binding"/>
    <property type="evidence" value="ECO:0007669"/>
    <property type="project" value="UniProtKB-UniRule"/>
</dbReference>
<dbReference type="InterPro" id="IPR017665">
    <property type="entry name" value="Guanylate_kinase"/>
</dbReference>
<reference evidence="13 14" key="1">
    <citation type="submission" date="2017-09" db="EMBL/GenBank/DDBJ databases">
        <title>SPAdes assembly of the Mesoplasma lactucae genome.</title>
        <authorList>
            <person name="Knight T.F."/>
            <person name="Rubinstein R."/>
            <person name="Citino T."/>
        </authorList>
    </citation>
    <scope>NUCLEOTIDE SEQUENCE [LARGE SCALE GENOMIC DNA]</scope>
    <source>
        <strain evidence="13 14">831-C4</strain>
    </source>
</reference>
<comment type="subcellular location">
    <subcellularLocation>
        <location evidence="2 12">Cytoplasm</location>
    </subcellularLocation>
</comment>
<evidence type="ECO:0000256" key="2">
    <source>
        <dbReference type="ARBA" id="ARBA00004496"/>
    </source>
</evidence>
<keyword evidence="8 12" id="KW-0418">Kinase</keyword>
<evidence type="ECO:0000256" key="3">
    <source>
        <dbReference type="ARBA" id="ARBA00005790"/>
    </source>
</evidence>
<dbReference type="InterPro" id="IPR008145">
    <property type="entry name" value="GK/Ca_channel_bsu"/>
</dbReference>
<protein>
    <recommendedName>
        <fullName evidence="5 12">Guanylate kinase</fullName>
        <ecNumber evidence="4 12">2.7.4.8</ecNumber>
    </recommendedName>
    <alternativeName>
        <fullName evidence="10 12">GMP kinase</fullName>
    </alternativeName>
</protein>
<gene>
    <name evidence="12" type="primary">gmk</name>
    <name evidence="13" type="ORF">CP520_02135</name>
</gene>
<evidence type="ECO:0000256" key="7">
    <source>
        <dbReference type="ARBA" id="ARBA00022741"/>
    </source>
</evidence>
<dbReference type="OrthoDB" id="9808150at2"/>
<dbReference type="KEGG" id="mlac:CP520_02135"/>
<evidence type="ECO:0000256" key="5">
    <source>
        <dbReference type="ARBA" id="ARBA00016296"/>
    </source>
</evidence>
<dbReference type="PROSITE" id="PS50052">
    <property type="entry name" value="GUANYLATE_KINASE_2"/>
    <property type="match status" value="1"/>
</dbReference>
<evidence type="ECO:0000256" key="8">
    <source>
        <dbReference type="ARBA" id="ARBA00022777"/>
    </source>
</evidence>
<proteinExistence type="inferred from homology"/>
<evidence type="ECO:0000256" key="10">
    <source>
        <dbReference type="ARBA" id="ARBA00030128"/>
    </source>
</evidence>
<evidence type="ECO:0000313" key="14">
    <source>
        <dbReference type="Proteomes" id="UP000232227"/>
    </source>
</evidence>
<comment type="similarity">
    <text evidence="3 12">Belongs to the guanylate kinase family.</text>
</comment>
<dbReference type="PANTHER" id="PTHR23117">
    <property type="entry name" value="GUANYLATE KINASE-RELATED"/>
    <property type="match status" value="1"/>
</dbReference>
<evidence type="ECO:0000256" key="12">
    <source>
        <dbReference type="HAMAP-Rule" id="MF_00328"/>
    </source>
</evidence>
<dbReference type="SMART" id="SM00072">
    <property type="entry name" value="GuKc"/>
    <property type="match status" value="1"/>
</dbReference>
<dbReference type="Pfam" id="PF00625">
    <property type="entry name" value="Guanylate_kin"/>
    <property type="match status" value="1"/>
</dbReference>
<dbReference type="PANTHER" id="PTHR23117:SF13">
    <property type="entry name" value="GUANYLATE KINASE"/>
    <property type="match status" value="1"/>
</dbReference>
<dbReference type="FunFam" id="3.30.63.10:FF:000002">
    <property type="entry name" value="Guanylate kinase 1"/>
    <property type="match status" value="1"/>
</dbReference>
<evidence type="ECO:0000256" key="9">
    <source>
        <dbReference type="ARBA" id="ARBA00022840"/>
    </source>
</evidence>
<organism evidence="13 14">
    <name type="scientific">Mesoplasma lactucae ATCC 49193</name>
    <dbReference type="NCBI Taxonomy" id="81460"/>
    <lineage>
        <taxon>Bacteria</taxon>
        <taxon>Bacillati</taxon>
        <taxon>Mycoplasmatota</taxon>
        <taxon>Mollicutes</taxon>
        <taxon>Entomoplasmatales</taxon>
        <taxon>Entomoplasmataceae</taxon>
        <taxon>Mesoplasma</taxon>
    </lineage>
</organism>
<keyword evidence="14" id="KW-1185">Reference proteome</keyword>
<dbReference type="EC" id="2.7.4.8" evidence="4 12"/>
<keyword evidence="7 12" id="KW-0547">Nucleotide-binding</keyword>
<dbReference type="EMBL" id="CP023668">
    <property type="protein sequence ID" value="ATG97544.1"/>
    <property type="molecule type" value="Genomic_DNA"/>
</dbReference>
<evidence type="ECO:0000256" key="1">
    <source>
        <dbReference type="ARBA" id="ARBA00003531"/>
    </source>
</evidence>
<name>A0A291IS17_9MOLU</name>
<dbReference type="HAMAP" id="MF_00328">
    <property type="entry name" value="Guanylate_kinase"/>
    <property type="match status" value="1"/>
</dbReference>
<dbReference type="Gene3D" id="3.40.50.300">
    <property type="entry name" value="P-loop containing nucleotide triphosphate hydrolases"/>
    <property type="match status" value="1"/>
</dbReference>
<dbReference type="GO" id="GO:0005829">
    <property type="term" value="C:cytosol"/>
    <property type="evidence" value="ECO:0007669"/>
    <property type="project" value="TreeGrafter"/>
</dbReference>